<dbReference type="Gene3D" id="2.40.440.10">
    <property type="entry name" value="L,D-transpeptidase catalytic domain-like"/>
    <property type="match status" value="1"/>
</dbReference>
<name>A0ABX7QUK9_9GAMM</name>
<evidence type="ECO:0000256" key="7">
    <source>
        <dbReference type="PROSITE-ProRule" id="PRU01373"/>
    </source>
</evidence>
<gene>
    <name evidence="9" type="ORF">JYB87_08285</name>
</gene>
<keyword evidence="4 7" id="KW-0133">Cell shape</keyword>
<dbReference type="Pfam" id="PF03734">
    <property type="entry name" value="YkuD"/>
    <property type="match status" value="1"/>
</dbReference>
<keyword evidence="3" id="KW-0808">Transferase</keyword>
<dbReference type="InterPro" id="IPR005490">
    <property type="entry name" value="LD_TPept_cat_dom"/>
</dbReference>
<proteinExistence type="inferred from homology"/>
<protein>
    <submittedName>
        <fullName evidence="9">L,D-transpeptidase family protein</fullName>
    </submittedName>
</protein>
<dbReference type="InterPro" id="IPR038063">
    <property type="entry name" value="Transpep_catalytic_dom"/>
</dbReference>
<evidence type="ECO:0000313" key="9">
    <source>
        <dbReference type="EMBL" id="QSX35178.1"/>
    </source>
</evidence>
<reference evidence="9 10" key="1">
    <citation type="submission" date="2021-03" db="EMBL/GenBank/DDBJ databases">
        <title>Novel species identification of genus Shewanella.</title>
        <authorList>
            <person name="Liu G."/>
            <person name="Zhang Q."/>
        </authorList>
    </citation>
    <scope>NUCLEOTIDE SEQUENCE [LARGE SCALE GENOMIC DNA]</scope>
    <source>
        <strain evidence="9 10">FJAT-51800</strain>
    </source>
</reference>
<dbReference type="InterPro" id="IPR052905">
    <property type="entry name" value="LD-transpeptidase_YkuD-like"/>
</dbReference>
<dbReference type="PANTHER" id="PTHR41533">
    <property type="entry name" value="L,D-TRANSPEPTIDASE HI_1667-RELATED"/>
    <property type="match status" value="1"/>
</dbReference>
<sequence length="445" mass="50349">MRIQSFTVLLLGCYALLAAIGYSAPLANRDVMLSQLRMISLLPEYQNLARYMAPLASSTDSEQAVAQAQQALAAFWQQQGLNSAVEFATGEPQLAQFNAHVSRLLALEHHAAWPQIQPGGWLRPGDSHSTVHLITERLRLLGDLSQELNNGDSYTAELAEAVQAFQRRHGLKVDGVIGPQTLHFLNLTPRQRATLLAQAYVQRTLFTAQQPHQFVLVNVPAFELTLVDGEQTVLRSKVVVGLPYRQTPMLTSEISSVVLNPHWNVPRSIVRRKLLGKIRADDQYLTNQAFDVYNYQGQKIDSAEVNQMAQAGGRFPYRLVQKPGPDNSLGRYKFHFSNSYDVYLHDTPEKPLFAREQRALSSGCVRVEKAEALAQWLAEHLMVDRPLWQQMQNNYTETKWFKLQHRLPVFIVYWPAWVDNQGIAQFRPDIYQKLSAHSISPVTSP</sequence>
<dbReference type="CDD" id="cd16913">
    <property type="entry name" value="YkuD_like"/>
    <property type="match status" value="1"/>
</dbReference>
<dbReference type="PROSITE" id="PS52029">
    <property type="entry name" value="LD_TPASE"/>
    <property type="match status" value="1"/>
</dbReference>
<dbReference type="Pfam" id="PF01471">
    <property type="entry name" value="PG_binding_1"/>
    <property type="match status" value="1"/>
</dbReference>
<keyword evidence="10" id="KW-1185">Reference proteome</keyword>
<dbReference type="SUPFAM" id="SSF141523">
    <property type="entry name" value="L,D-transpeptidase catalytic domain-like"/>
    <property type="match status" value="1"/>
</dbReference>
<comment type="pathway">
    <text evidence="1 7">Cell wall biogenesis; peptidoglycan biosynthesis.</text>
</comment>
<feature type="active site" description="Proton donor/acceptor" evidence="7">
    <location>
        <position position="345"/>
    </location>
</feature>
<dbReference type="InterPro" id="IPR002477">
    <property type="entry name" value="Peptidoglycan-bd-like"/>
</dbReference>
<dbReference type="RefSeq" id="WP_207356372.1">
    <property type="nucleotide sequence ID" value="NZ_CP071503.1"/>
</dbReference>
<evidence type="ECO:0000256" key="1">
    <source>
        <dbReference type="ARBA" id="ARBA00004752"/>
    </source>
</evidence>
<evidence type="ECO:0000256" key="3">
    <source>
        <dbReference type="ARBA" id="ARBA00022679"/>
    </source>
</evidence>
<evidence type="ECO:0000256" key="5">
    <source>
        <dbReference type="ARBA" id="ARBA00022984"/>
    </source>
</evidence>
<dbReference type="EMBL" id="CP071503">
    <property type="protein sequence ID" value="QSX35178.1"/>
    <property type="molecule type" value="Genomic_DNA"/>
</dbReference>
<dbReference type="Proteomes" id="UP000662770">
    <property type="component" value="Chromosome"/>
</dbReference>
<keyword evidence="6 7" id="KW-0961">Cell wall biogenesis/degradation</keyword>
<organism evidence="9 10">
    <name type="scientific">Shewanella avicenniae</name>
    <dbReference type="NCBI Taxonomy" id="2814294"/>
    <lineage>
        <taxon>Bacteria</taxon>
        <taxon>Pseudomonadati</taxon>
        <taxon>Pseudomonadota</taxon>
        <taxon>Gammaproteobacteria</taxon>
        <taxon>Alteromonadales</taxon>
        <taxon>Shewanellaceae</taxon>
        <taxon>Shewanella</taxon>
    </lineage>
</organism>
<dbReference type="InterPro" id="IPR036365">
    <property type="entry name" value="PGBD-like_sf"/>
</dbReference>
<accession>A0ABX7QUK9</accession>
<keyword evidence="5 7" id="KW-0573">Peptidoglycan synthesis</keyword>
<comment type="similarity">
    <text evidence="2">Belongs to the YkuD family.</text>
</comment>
<evidence type="ECO:0000313" key="10">
    <source>
        <dbReference type="Proteomes" id="UP000662770"/>
    </source>
</evidence>
<dbReference type="SUPFAM" id="SSF47090">
    <property type="entry name" value="PGBD-like"/>
    <property type="match status" value="1"/>
</dbReference>
<dbReference type="Gene3D" id="1.10.101.10">
    <property type="entry name" value="PGBD-like superfamily/PGBD"/>
    <property type="match status" value="1"/>
</dbReference>
<evidence type="ECO:0000256" key="4">
    <source>
        <dbReference type="ARBA" id="ARBA00022960"/>
    </source>
</evidence>
<evidence type="ECO:0000256" key="6">
    <source>
        <dbReference type="ARBA" id="ARBA00023316"/>
    </source>
</evidence>
<feature type="active site" description="Nucleophile" evidence="7">
    <location>
        <position position="364"/>
    </location>
</feature>
<evidence type="ECO:0000256" key="2">
    <source>
        <dbReference type="ARBA" id="ARBA00005992"/>
    </source>
</evidence>
<feature type="domain" description="L,D-TPase catalytic" evidence="8">
    <location>
        <begin position="213"/>
        <end position="386"/>
    </location>
</feature>
<dbReference type="InterPro" id="IPR036366">
    <property type="entry name" value="PGBDSf"/>
</dbReference>
<dbReference type="PANTHER" id="PTHR41533:SF1">
    <property type="entry name" value="L,D-TRANSPEPTIDASE YCBB-RELATED"/>
    <property type="match status" value="1"/>
</dbReference>
<evidence type="ECO:0000259" key="8">
    <source>
        <dbReference type="PROSITE" id="PS52029"/>
    </source>
</evidence>